<dbReference type="eggNOG" id="KOG1027">
    <property type="taxonomic scope" value="Eukaryota"/>
</dbReference>
<dbReference type="CDD" id="cd10422">
    <property type="entry name" value="RNase_Ire1"/>
    <property type="match status" value="1"/>
</dbReference>
<dbReference type="KEGG" id="tut:107369906"/>
<keyword evidence="10" id="KW-0418">Kinase</keyword>
<dbReference type="GO" id="GO:0004521">
    <property type="term" value="F:RNA endonuclease activity"/>
    <property type="evidence" value="ECO:0007669"/>
    <property type="project" value="InterPro"/>
</dbReference>
<dbReference type="GO" id="GO:0070059">
    <property type="term" value="P:intrinsic apoptotic signaling pathway in response to endoplasmic reticulum stress"/>
    <property type="evidence" value="ECO:0007669"/>
    <property type="project" value="TreeGrafter"/>
</dbReference>
<dbReference type="OMA" id="TEPSHEN"/>
<feature type="domain" description="KEN" evidence="22">
    <location>
        <begin position="402"/>
        <end position="530"/>
    </location>
</feature>
<keyword evidence="24" id="KW-1185">Reference proteome</keyword>
<protein>
    <recommendedName>
        <fullName evidence="3">non-specific serine/threonine protein kinase</fullName>
        <ecNumber evidence="3">2.7.11.1</ecNumber>
    </recommendedName>
</protein>
<dbReference type="GO" id="GO:0005524">
    <property type="term" value="F:ATP binding"/>
    <property type="evidence" value="ECO:0007669"/>
    <property type="project" value="UniProtKB-KW"/>
</dbReference>
<evidence type="ECO:0000256" key="12">
    <source>
        <dbReference type="ARBA" id="ARBA00022824"/>
    </source>
</evidence>
<feature type="transmembrane region" description="Helical" evidence="20">
    <location>
        <begin position="94"/>
        <end position="113"/>
    </location>
</feature>
<evidence type="ECO:0000313" key="24">
    <source>
        <dbReference type="Proteomes" id="UP000015104"/>
    </source>
</evidence>
<keyword evidence="5" id="KW-0597">Phosphoprotein</keyword>
<evidence type="ECO:0000256" key="17">
    <source>
        <dbReference type="ARBA" id="ARBA00047899"/>
    </source>
</evidence>
<keyword evidence="13" id="KW-0067">ATP-binding</keyword>
<dbReference type="GO" id="GO:0080090">
    <property type="term" value="P:regulation of primary metabolic process"/>
    <property type="evidence" value="ECO:0007669"/>
    <property type="project" value="UniProtKB-ARBA"/>
</dbReference>
<keyword evidence="15 20" id="KW-0472">Membrane</keyword>
<dbReference type="EC" id="2.7.11.1" evidence="3"/>
<dbReference type="GO" id="GO:0006397">
    <property type="term" value="P:mRNA processing"/>
    <property type="evidence" value="ECO:0007669"/>
    <property type="project" value="InterPro"/>
</dbReference>
<keyword evidence="7 20" id="KW-0812">Transmembrane</keyword>
<dbReference type="AlphaFoldDB" id="T1L349"/>
<dbReference type="Gene3D" id="3.30.200.20">
    <property type="entry name" value="Phosphorylase Kinase, domain 1"/>
    <property type="match status" value="1"/>
</dbReference>
<dbReference type="Pfam" id="PF06479">
    <property type="entry name" value="Ribonuc_2-5A"/>
    <property type="match status" value="1"/>
</dbReference>
<dbReference type="GO" id="GO:0036498">
    <property type="term" value="P:IRE1-mediated unfolded protein response"/>
    <property type="evidence" value="ECO:0007669"/>
    <property type="project" value="TreeGrafter"/>
</dbReference>
<evidence type="ECO:0000256" key="6">
    <source>
        <dbReference type="ARBA" id="ARBA00022679"/>
    </source>
</evidence>
<evidence type="ECO:0000256" key="20">
    <source>
        <dbReference type="SAM" id="Phobius"/>
    </source>
</evidence>
<name>T1L349_TETUR</name>
<dbReference type="GO" id="GO:0010468">
    <property type="term" value="P:regulation of gene expression"/>
    <property type="evidence" value="ECO:0007669"/>
    <property type="project" value="UniProtKB-ARBA"/>
</dbReference>
<comment type="subcellular location">
    <subcellularLocation>
        <location evidence="2">Endoplasmic reticulum membrane</location>
        <topology evidence="2">Single-pass type I membrane protein</topology>
    </subcellularLocation>
</comment>
<dbReference type="InterPro" id="IPR038357">
    <property type="entry name" value="KEN_sf"/>
</dbReference>
<dbReference type="InterPro" id="IPR010513">
    <property type="entry name" value="KEN_dom"/>
</dbReference>
<comment type="catalytic activity">
    <reaction evidence="18">
        <text>L-seryl-[protein] + ATP = O-phospho-L-seryl-[protein] + ADP + H(+)</text>
        <dbReference type="Rhea" id="RHEA:17989"/>
        <dbReference type="Rhea" id="RHEA-COMP:9863"/>
        <dbReference type="Rhea" id="RHEA-COMP:11604"/>
        <dbReference type="ChEBI" id="CHEBI:15378"/>
        <dbReference type="ChEBI" id="CHEBI:29999"/>
        <dbReference type="ChEBI" id="CHEBI:30616"/>
        <dbReference type="ChEBI" id="CHEBI:83421"/>
        <dbReference type="ChEBI" id="CHEBI:456216"/>
        <dbReference type="EC" id="2.7.11.1"/>
    </reaction>
</comment>
<organism evidence="23 24">
    <name type="scientific">Tetranychus urticae</name>
    <name type="common">Two-spotted spider mite</name>
    <dbReference type="NCBI Taxonomy" id="32264"/>
    <lineage>
        <taxon>Eukaryota</taxon>
        <taxon>Metazoa</taxon>
        <taxon>Ecdysozoa</taxon>
        <taxon>Arthropoda</taxon>
        <taxon>Chelicerata</taxon>
        <taxon>Arachnida</taxon>
        <taxon>Acari</taxon>
        <taxon>Acariformes</taxon>
        <taxon>Trombidiformes</taxon>
        <taxon>Prostigmata</taxon>
        <taxon>Eleutherengona</taxon>
        <taxon>Raphignathae</taxon>
        <taxon>Tetranychoidea</taxon>
        <taxon>Tetranychidae</taxon>
        <taxon>Tetranychus</taxon>
    </lineage>
</organism>
<dbReference type="EnsemblMetazoa" id="tetur35g00230.1">
    <property type="protein sequence ID" value="tetur35g00230.1"/>
    <property type="gene ID" value="tetur35g00230"/>
</dbReference>
<dbReference type="SUPFAM" id="SSF56112">
    <property type="entry name" value="Protein kinase-like (PK-like)"/>
    <property type="match status" value="1"/>
</dbReference>
<evidence type="ECO:0000256" key="5">
    <source>
        <dbReference type="ARBA" id="ARBA00022553"/>
    </source>
</evidence>
<dbReference type="InterPro" id="IPR011009">
    <property type="entry name" value="Kinase-like_dom_sf"/>
</dbReference>
<dbReference type="InterPro" id="IPR008271">
    <property type="entry name" value="Ser/Thr_kinase_AS"/>
</dbReference>
<evidence type="ECO:0000259" key="21">
    <source>
        <dbReference type="PROSITE" id="PS50011"/>
    </source>
</evidence>
<accession>T1L349</accession>
<reference evidence="24" key="1">
    <citation type="submission" date="2011-08" db="EMBL/GenBank/DDBJ databases">
        <authorList>
            <person name="Rombauts S."/>
        </authorList>
    </citation>
    <scope>NUCLEOTIDE SEQUENCE</scope>
    <source>
        <strain evidence="24">London</strain>
    </source>
</reference>
<dbReference type="HOGENOM" id="CLU_430430_0_0_1"/>
<dbReference type="PANTHER" id="PTHR13954:SF6">
    <property type="entry name" value="NON-SPECIFIC SERINE_THREONINE PROTEIN KINASE"/>
    <property type="match status" value="1"/>
</dbReference>
<dbReference type="InterPro" id="IPR000719">
    <property type="entry name" value="Prot_kinase_dom"/>
</dbReference>
<evidence type="ECO:0000256" key="7">
    <source>
        <dbReference type="ARBA" id="ARBA00022692"/>
    </source>
</evidence>
<dbReference type="Gene3D" id="1.10.510.10">
    <property type="entry name" value="Transferase(Phosphotransferase) domain 1"/>
    <property type="match status" value="1"/>
</dbReference>
<evidence type="ECO:0000256" key="15">
    <source>
        <dbReference type="ARBA" id="ARBA00023136"/>
    </source>
</evidence>
<evidence type="ECO:0000256" key="2">
    <source>
        <dbReference type="ARBA" id="ARBA00004115"/>
    </source>
</evidence>
<evidence type="ECO:0000256" key="16">
    <source>
        <dbReference type="ARBA" id="ARBA00023268"/>
    </source>
</evidence>
<dbReference type="PROSITE" id="PS50011">
    <property type="entry name" value="PROTEIN_KINASE_DOM"/>
    <property type="match status" value="1"/>
</dbReference>
<dbReference type="PANTHER" id="PTHR13954">
    <property type="entry name" value="IRE1-RELATED"/>
    <property type="match status" value="1"/>
</dbReference>
<comment type="cofactor">
    <cofactor evidence="1">
        <name>Mg(2+)</name>
        <dbReference type="ChEBI" id="CHEBI:18420"/>
    </cofactor>
</comment>
<keyword evidence="8" id="KW-0732">Signal</keyword>
<comment type="catalytic activity">
    <reaction evidence="17">
        <text>L-threonyl-[protein] + ATP = O-phospho-L-threonyl-[protein] + ADP + H(+)</text>
        <dbReference type="Rhea" id="RHEA:46608"/>
        <dbReference type="Rhea" id="RHEA-COMP:11060"/>
        <dbReference type="Rhea" id="RHEA-COMP:11605"/>
        <dbReference type="ChEBI" id="CHEBI:15378"/>
        <dbReference type="ChEBI" id="CHEBI:30013"/>
        <dbReference type="ChEBI" id="CHEBI:30616"/>
        <dbReference type="ChEBI" id="CHEBI:61977"/>
        <dbReference type="ChEBI" id="CHEBI:456216"/>
        <dbReference type="EC" id="2.7.11.1"/>
    </reaction>
</comment>
<dbReference type="SMART" id="SM00580">
    <property type="entry name" value="PUG"/>
    <property type="match status" value="1"/>
</dbReference>
<evidence type="ECO:0000313" key="23">
    <source>
        <dbReference type="EnsemblMetazoa" id="tetur35g00230.1"/>
    </source>
</evidence>
<dbReference type="GO" id="GO:0004674">
    <property type="term" value="F:protein serine/threonine kinase activity"/>
    <property type="evidence" value="ECO:0007669"/>
    <property type="project" value="UniProtKB-KW"/>
</dbReference>
<proteinExistence type="predicted"/>
<reference evidence="23" key="2">
    <citation type="submission" date="2015-06" db="UniProtKB">
        <authorList>
            <consortium name="EnsemblMetazoa"/>
        </authorList>
    </citation>
    <scope>IDENTIFICATION</scope>
</reference>
<dbReference type="EMBL" id="CAEY01001012">
    <property type="status" value="NOT_ANNOTATED_CDS"/>
    <property type="molecule type" value="Genomic_DNA"/>
</dbReference>
<dbReference type="PROSITE" id="PS51392">
    <property type="entry name" value="KEN"/>
    <property type="match status" value="1"/>
</dbReference>
<dbReference type="Pfam" id="PF00069">
    <property type="entry name" value="Pkinase"/>
    <property type="match status" value="1"/>
</dbReference>
<evidence type="ECO:0000256" key="18">
    <source>
        <dbReference type="ARBA" id="ARBA00048679"/>
    </source>
</evidence>
<dbReference type="SMART" id="SM00220">
    <property type="entry name" value="S_TKc"/>
    <property type="match status" value="1"/>
</dbReference>
<gene>
    <name evidence="23" type="primary">107369906</name>
</gene>
<evidence type="ECO:0000256" key="9">
    <source>
        <dbReference type="ARBA" id="ARBA00022741"/>
    </source>
</evidence>
<keyword evidence="12" id="KW-0256">Endoplasmic reticulum</keyword>
<keyword evidence="6" id="KW-0808">Transferase</keyword>
<dbReference type="GO" id="GO:0051082">
    <property type="term" value="F:unfolded protein binding"/>
    <property type="evidence" value="ECO:0007669"/>
    <property type="project" value="TreeGrafter"/>
</dbReference>
<evidence type="ECO:0000256" key="11">
    <source>
        <dbReference type="ARBA" id="ARBA00022801"/>
    </source>
</evidence>
<evidence type="ECO:0000256" key="1">
    <source>
        <dbReference type="ARBA" id="ARBA00001946"/>
    </source>
</evidence>
<evidence type="ECO:0000256" key="4">
    <source>
        <dbReference type="ARBA" id="ARBA00022527"/>
    </source>
</evidence>
<feature type="region of interest" description="Disordered" evidence="19">
    <location>
        <begin position="580"/>
        <end position="601"/>
    </location>
</feature>
<dbReference type="FunFam" id="1.20.1440.180:FF:000001">
    <property type="entry name" value="Serine/threonine-protein kinase/endoribonuclease IRE1"/>
    <property type="match status" value="1"/>
</dbReference>
<dbReference type="GO" id="GO:1990604">
    <property type="term" value="C:IRE1-TRAF2-ASK1 complex"/>
    <property type="evidence" value="ECO:0007669"/>
    <property type="project" value="TreeGrafter"/>
</dbReference>
<feature type="domain" description="Protein kinase" evidence="21">
    <location>
        <begin position="131"/>
        <end position="399"/>
    </location>
</feature>
<dbReference type="Proteomes" id="UP000015104">
    <property type="component" value="Unassembled WGS sequence"/>
</dbReference>
<dbReference type="GO" id="GO:0016787">
    <property type="term" value="F:hydrolase activity"/>
    <property type="evidence" value="ECO:0007669"/>
    <property type="project" value="UniProtKB-KW"/>
</dbReference>
<keyword evidence="16" id="KW-0511">Multifunctional enzyme</keyword>
<evidence type="ECO:0000259" key="22">
    <source>
        <dbReference type="PROSITE" id="PS51392"/>
    </source>
</evidence>
<keyword evidence="4" id="KW-0723">Serine/threonine-protein kinase</keyword>
<dbReference type="STRING" id="32264.T1L349"/>
<evidence type="ECO:0000256" key="13">
    <source>
        <dbReference type="ARBA" id="ARBA00022840"/>
    </source>
</evidence>
<evidence type="ECO:0000256" key="10">
    <source>
        <dbReference type="ARBA" id="ARBA00022777"/>
    </source>
</evidence>
<keyword evidence="9" id="KW-0547">Nucleotide-binding</keyword>
<dbReference type="FunFam" id="3.30.200.20:FF:000077">
    <property type="entry name" value="Putative Serine/threonine-protein kinase/endoribonuclease IRE1"/>
    <property type="match status" value="1"/>
</dbReference>
<dbReference type="InterPro" id="IPR045133">
    <property type="entry name" value="IRE1/2-like"/>
</dbReference>
<dbReference type="OrthoDB" id="63989at2759"/>
<dbReference type="PROSITE" id="PS00108">
    <property type="entry name" value="PROTEIN_KINASE_ST"/>
    <property type="match status" value="1"/>
</dbReference>
<keyword evidence="14 20" id="KW-1133">Transmembrane helix</keyword>
<dbReference type="Gene3D" id="1.20.1440.180">
    <property type="entry name" value="KEN domain"/>
    <property type="match status" value="1"/>
</dbReference>
<evidence type="ECO:0000256" key="3">
    <source>
        <dbReference type="ARBA" id="ARBA00012513"/>
    </source>
</evidence>
<sequence>MENINQYMDELAIIEQDVQKTGDIGYMVIDDVIGKSEENLPMFAMSGGVKEDSSVAVTFLYHQQGHSMMLFLDSQHNEKDYTCDNIFLEPLLETLLFIFIIIVGLSALLYLFVRRKSIPPSNFKSIGKICFDPKQIIGYGSAGTVVYKGYFENSQQIAVKRVIIDYFTLAEREIELLRTFQHQNLIRYFATESDELFKYIGIELAHYSLADYIEGTNDQTIDLDPIDILYQTGLGLEHLHSLNIVHRDIKPQNILISMPLKPSQKRKILISDFGVSKQIASTTSMSGEYLETTHIVRGTVGWIAPEVIQSKLDRQGSIKFAKPVDIFSFGCLFYYVMTKGKHPFGESIERQANILKGRFNLEHLPDEENLLKTNIVESMIALKSTERPSIEAILKHPLFWTPARQLAFFQDVSDRLEKASHDSDLVQSLEKGGFDVVKGDWRRHITEDLQHDLTKFRSYRGSSVRDLLRGLRNKKHHYLELNPSLQKSLGAIPDEFVSYFTSRFPRLLIHSYIAMQAFREERIFKDYYASNSCFPPLPRTWKRYFESNKPKNGKTFSSDEDGSPVENGSIYKNSFSSSEIGSDINDNNPIECDNWRSTKSNAGADPTNRFFTDLKGRDKLPEGSIEMAATLTNLNA</sequence>
<evidence type="ECO:0000256" key="19">
    <source>
        <dbReference type="SAM" id="MobiDB-lite"/>
    </source>
</evidence>
<evidence type="ECO:0000256" key="14">
    <source>
        <dbReference type="ARBA" id="ARBA00022989"/>
    </source>
</evidence>
<keyword evidence="11" id="KW-0378">Hydrolase</keyword>
<evidence type="ECO:0000256" key="8">
    <source>
        <dbReference type="ARBA" id="ARBA00022729"/>
    </source>
</evidence>